<reference evidence="1" key="1">
    <citation type="submission" date="2022-10" db="EMBL/GenBank/DDBJ databases">
        <title>Culturing micro-colonial fungi from biological soil crusts in the Mojave desert and describing Neophaeococcomyces mojavensis, and introducing the new genera and species Taxawa tesnikishii.</title>
        <authorList>
            <person name="Kurbessoian T."/>
            <person name="Stajich J.E."/>
        </authorList>
    </citation>
    <scope>NUCLEOTIDE SEQUENCE</scope>
    <source>
        <strain evidence="1">JES_112</strain>
    </source>
</reference>
<gene>
    <name evidence="1" type="ORF">H2198_003030</name>
</gene>
<keyword evidence="2" id="KW-1185">Reference proteome</keyword>
<comment type="caution">
    <text evidence="1">The sequence shown here is derived from an EMBL/GenBank/DDBJ whole genome shotgun (WGS) entry which is preliminary data.</text>
</comment>
<proteinExistence type="predicted"/>
<evidence type="ECO:0000313" key="1">
    <source>
        <dbReference type="EMBL" id="KAJ9659617.1"/>
    </source>
</evidence>
<sequence>MTSTSFITVTFFSPGTSHFQPSATIPAPFPITTAPKPTIPASPTTSNEPDYNGSTYYVDGVGDFKNKKVFTFNSDKLPDGLQASEYTVYDSYGGAPYNHKFDPANVYCDGKFLNLRVPADPSPPAGQDHTISCAEVVTTQNDIKYASVRMNAIFSEVPGTCHGMFFYLDDTQEIDIEYLTDRNSTSNIIGPSSSDASPIPLWYSNQAIKSGQKATQATGPPPSDVASIHEYRIDWVEDYTAFYVDGKLQKKYTTNVPTKAGSWIWNNWANGDQGEFDARQHK</sequence>
<accession>A0ACC3ACZ6</accession>
<protein>
    <submittedName>
        <fullName evidence="1">Uncharacterized protein</fullName>
    </submittedName>
</protein>
<evidence type="ECO:0000313" key="2">
    <source>
        <dbReference type="Proteomes" id="UP001172386"/>
    </source>
</evidence>
<dbReference type="Proteomes" id="UP001172386">
    <property type="component" value="Unassembled WGS sequence"/>
</dbReference>
<organism evidence="1 2">
    <name type="scientific">Neophaeococcomyces mojaviensis</name>
    <dbReference type="NCBI Taxonomy" id="3383035"/>
    <lineage>
        <taxon>Eukaryota</taxon>
        <taxon>Fungi</taxon>
        <taxon>Dikarya</taxon>
        <taxon>Ascomycota</taxon>
        <taxon>Pezizomycotina</taxon>
        <taxon>Eurotiomycetes</taxon>
        <taxon>Chaetothyriomycetidae</taxon>
        <taxon>Chaetothyriales</taxon>
        <taxon>Chaetothyriales incertae sedis</taxon>
        <taxon>Neophaeococcomyces</taxon>
    </lineage>
</organism>
<dbReference type="EMBL" id="JAPDRQ010000038">
    <property type="protein sequence ID" value="KAJ9659617.1"/>
    <property type="molecule type" value="Genomic_DNA"/>
</dbReference>
<name>A0ACC3ACZ6_9EURO</name>